<accession>A0A0A9BEB1</accession>
<protein>
    <submittedName>
        <fullName evidence="1">Uncharacterized protein</fullName>
    </submittedName>
</protein>
<name>A0A0A9BEB1_ARUDO</name>
<reference evidence="1" key="2">
    <citation type="journal article" date="2015" name="Data Brief">
        <title>Shoot transcriptome of the giant reed, Arundo donax.</title>
        <authorList>
            <person name="Barrero R.A."/>
            <person name="Guerrero F.D."/>
            <person name="Moolhuijzen P."/>
            <person name="Goolsby J.A."/>
            <person name="Tidwell J."/>
            <person name="Bellgard S.E."/>
            <person name="Bellgard M.I."/>
        </authorList>
    </citation>
    <scope>NUCLEOTIDE SEQUENCE</scope>
    <source>
        <tissue evidence="1">Shoot tissue taken approximately 20 cm above the soil surface</tissue>
    </source>
</reference>
<dbReference type="EMBL" id="GBRH01237392">
    <property type="protein sequence ID" value="JAD60503.1"/>
    <property type="molecule type" value="Transcribed_RNA"/>
</dbReference>
<sequence>MVVGCSYVALLERTRSRTKLAFSFACGKMLNMHAGNHN</sequence>
<evidence type="ECO:0000313" key="1">
    <source>
        <dbReference type="EMBL" id="JAD60503.1"/>
    </source>
</evidence>
<dbReference type="AlphaFoldDB" id="A0A0A9BEB1"/>
<proteinExistence type="predicted"/>
<organism evidence="1">
    <name type="scientific">Arundo donax</name>
    <name type="common">Giant reed</name>
    <name type="synonym">Donax arundinaceus</name>
    <dbReference type="NCBI Taxonomy" id="35708"/>
    <lineage>
        <taxon>Eukaryota</taxon>
        <taxon>Viridiplantae</taxon>
        <taxon>Streptophyta</taxon>
        <taxon>Embryophyta</taxon>
        <taxon>Tracheophyta</taxon>
        <taxon>Spermatophyta</taxon>
        <taxon>Magnoliopsida</taxon>
        <taxon>Liliopsida</taxon>
        <taxon>Poales</taxon>
        <taxon>Poaceae</taxon>
        <taxon>PACMAD clade</taxon>
        <taxon>Arundinoideae</taxon>
        <taxon>Arundineae</taxon>
        <taxon>Arundo</taxon>
    </lineage>
</organism>
<reference evidence="1" key="1">
    <citation type="submission" date="2014-09" db="EMBL/GenBank/DDBJ databases">
        <authorList>
            <person name="Magalhaes I.L.F."/>
            <person name="Oliveira U."/>
            <person name="Santos F.R."/>
            <person name="Vidigal T.H.D.A."/>
            <person name="Brescovit A.D."/>
            <person name="Santos A.J."/>
        </authorList>
    </citation>
    <scope>NUCLEOTIDE SEQUENCE</scope>
    <source>
        <tissue evidence="1">Shoot tissue taken approximately 20 cm above the soil surface</tissue>
    </source>
</reference>